<dbReference type="Proteomes" id="UP000324351">
    <property type="component" value="Unassembled WGS sequence"/>
</dbReference>
<name>A0A5B1M1U6_9ACTN</name>
<keyword evidence="2" id="KW-1185">Reference proteome</keyword>
<evidence type="ECO:0000313" key="2">
    <source>
        <dbReference type="Proteomes" id="UP000324351"/>
    </source>
</evidence>
<proteinExistence type="predicted"/>
<reference evidence="1 2" key="2">
    <citation type="submission" date="2019-09" db="EMBL/GenBank/DDBJ databases">
        <authorList>
            <person name="Jin C."/>
        </authorList>
    </citation>
    <scope>NUCLEOTIDE SEQUENCE [LARGE SCALE GENOMIC DNA]</scope>
    <source>
        <strain evidence="1 2">BN140041</strain>
    </source>
</reference>
<sequence length="71" mass="8157">MREYRRERQHLYPLEDYQAAIAIGSPVRSFCGIDVALLCGDASDVVEVKEPDVQDCMTCVDIWRGRELVRL</sequence>
<dbReference type="EMBL" id="VUJW01000005">
    <property type="protein sequence ID" value="KAA1426892.1"/>
    <property type="molecule type" value="Genomic_DNA"/>
</dbReference>
<reference evidence="1 2" key="1">
    <citation type="submission" date="2019-09" db="EMBL/GenBank/DDBJ databases">
        <title>Nocardioides panacisoli sp. nov., isolated from the soil of a ginseng field.</title>
        <authorList>
            <person name="Cho C."/>
        </authorList>
    </citation>
    <scope>NUCLEOTIDE SEQUENCE [LARGE SCALE GENOMIC DNA]</scope>
    <source>
        <strain evidence="1 2">BN140041</strain>
    </source>
</reference>
<dbReference type="AlphaFoldDB" id="A0A5B1M1U6"/>
<comment type="caution">
    <text evidence="1">The sequence shown here is derived from an EMBL/GenBank/DDBJ whole genome shotgun (WGS) entry which is preliminary data.</text>
</comment>
<accession>A0A5B1M1U6</accession>
<dbReference type="RefSeq" id="WP_149750719.1">
    <property type="nucleotide sequence ID" value="NZ_VUJW01000005.1"/>
</dbReference>
<protein>
    <submittedName>
        <fullName evidence="1">Uncharacterized protein</fullName>
    </submittedName>
</protein>
<evidence type="ECO:0000313" key="1">
    <source>
        <dbReference type="EMBL" id="KAA1426892.1"/>
    </source>
</evidence>
<gene>
    <name evidence="1" type="ORF">F0U47_11970</name>
</gene>
<organism evidence="1 2">
    <name type="scientific">Nocardioides antri</name>
    <dbReference type="NCBI Taxonomy" id="2607659"/>
    <lineage>
        <taxon>Bacteria</taxon>
        <taxon>Bacillati</taxon>
        <taxon>Actinomycetota</taxon>
        <taxon>Actinomycetes</taxon>
        <taxon>Propionibacteriales</taxon>
        <taxon>Nocardioidaceae</taxon>
        <taxon>Nocardioides</taxon>
    </lineage>
</organism>